<evidence type="ECO:0008006" key="3">
    <source>
        <dbReference type="Google" id="ProtNLM"/>
    </source>
</evidence>
<evidence type="ECO:0000313" key="2">
    <source>
        <dbReference type="Proteomes" id="UP001597229"/>
    </source>
</evidence>
<dbReference type="InterPro" id="IPR008930">
    <property type="entry name" value="Terpenoid_cyclase/PrenylTrfase"/>
</dbReference>
<dbReference type="EMBL" id="JBHTLX010000008">
    <property type="protein sequence ID" value="MFD1247624.1"/>
    <property type="molecule type" value="Genomic_DNA"/>
</dbReference>
<keyword evidence="2" id="KW-1185">Reference proteome</keyword>
<accession>A0ABW3VY11</accession>
<dbReference type="PROSITE" id="PS51257">
    <property type="entry name" value="PROKAR_LIPOPROTEIN"/>
    <property type="match status" value="1"/>
</dbReference>
<protein>
    <recommendedName>
        <fullName evidence="3">Terpene cyclase/mutase family protein</fullName>
    </recommendedName>
</protein>
<dbReference type="SUPFAM" id="SSF48239">
    <property type="entry name" value="Terpenoid cyclases/Protein prenyltransferases"/>
    <property type="match status" value="1"/>
</dbReference>
<evidence type="ECO:0000313" key="1">
    <source>
        <dbReference type="EMBL" id="MFD1247624.1"/>
    </source>
</evidence>
<comment type="caution">
    <text evidence="1">The sequence shown here is derived from an EMBL/GenBank/DDBJ whole genome shotgun (WGS) entry which is preliminary data.</text>
</comment>
<proteinExistence type="predicted"/>
<name>A0ABW3VY11_9ACTN</name>
<dbReference type="Proteomes" id="UP001597229">
    <property type="component" value="Unassembled WGS sequence"/>
</dbReference>
<dbReference type="RefSeq" id="WP_367920880.1">
    <property type="nucleotide sequence ID" value="NZ_BAABAC010000037.1"/>
</dbReference>
<sequence>MLTSRPVRILAATGLVLTLGLAGCKHENDDKVVGDSTTATPEAALAGAHWLEGQLRDGVLYNEQYKTDDYSTTVDLAYAVRAVDPSSKALSAIATALAGGIDAYAKPGKDVYSGSLAKLVSFAEDQGQDPRAFGGQDLVAQLEARTADGGATAGRISDKSSYGDYANSFGQAWAVRGLTLAGSKEATAARDFLLEQQCSEGFFRLYFAAPNAADQTCDSAGAKPEPVDTTALAYVLLHDLAEHDDKLATALDRGIDYIKGQQAADGSFSGGSGDAIVPNSNSTGLAGWALHLAGEDAAAAKAATWVRQHQVGACDGPMAKDAGAIAFDDAAMSGAAKGVTKKAAYQWRLSTAQSLPSLLAVPTDAAEAPCPDAS</sequence>
<reference evidence="2" key="1">
    <citation type="journal article" date="2019" name="Int. J. Syst. Evol. Microbiol.">
        <title>The Global Catalogue of Microorganisms (GCM) 10K type strain sequencing project: providing services to taxonomists for standard genome sequencing and annotation.</title>
        <authorList>
            <consortium name="The Broad Institute Genomics Platform"/>
            <consortium name="The Broad Institute Genome Sequencing Center for Infectious Disease"/>
            <person name="Wu L."/>
            <person name="Ma J."/>
        </authorList>
    </citation>
    <scope>NUCLEOTIDE SEQUENCE [LARGE SCALE GENOMIC DNA]</scope>
    <source>
        <strain evidence="2">CCUG 52478</strain>
    </source>
</reference>
<organism evidence="1 2">
    <name type="scientific">Nocardioides ginsengisoli</name>
    <dbReference type="NCBI Taxonomy" id="363868"/>
    <lineage>
        <taxon>Bacteria</taxon>
        <taxon>Bacillati</taxon>
        <taxon>Actinomycetota</taxon>
        <taxon>Actinomycetes</taxon>
        <taxon>Propionibacteriales</taxon>
        <taxon>Nocardioidaceae</taxon>
        <taxon>Nocardioides</taxon>
    </lineage>
</organism>
<gene>
    <name evidence="1" type="ORF">ACFQ3F_07480</name>
</gene>
<dbReference type="Gene3D" id="1.50.10.20">
    <property type="match status" value="1"/>
</dbReference>